<dbReference type="PANTHER" id="PTHR33747:SF1">
    <property type="entry name" value="ADENYLATE CYCLASE-ASSOCIATED CAP C-TERMINAL DOMAIN-CONTAINING PROTEIN"/>
    <property type="match status" value="1"/>
</dbReference>
<dbReference type="AlphaFoldDB" id="A0A1I5CUF1"/>
<gene>
    <name evidence="3" type="ORF">SAMN05216386_2146</name>
</gene>
<protein>
    <recommendedName>
        <fullName evidence="1">UPF0225 protein SAMN05216386_2146</fullName>
    </recommendedName>
</protein>
<proteinExistence type="inferred from homology"/>
<organism evidence="3 4">
    <name type="scientific">Nitrosospira briensis</name>
    <dbReference type="NCBI Taxonomy" id="35799"/>
    <lineage>
        <taxon>Bacteria</taxon>
        <taxon>Pseudomonadati</taxon>
        <taxon>Pseudomonadota</taxon>
        <taxon>Betaproteobacteria</taxon>
        <taxon>Nitrosomonadales</taxon>
        <taxon>Nitrosomonadaceae</taxon>
        <taxon>Nitrosospira</taxon>
    </lineage>
</organism>
<dbReference type="EMBL" id="FOVJ01000004">
    <property type="protein sequence ID" value="SFN90578.1"/>
    <property type="molecule type" value="Genomic_DNA"/>
</dbReference>
<dbReference type="HAMAP" id="MF_00612">
    <property type="entry name" value="UPF0225"/>
    <property type="match status" value="1"/>
</dbReference>
<dbReference type="SUPFAM" id="SSF54427">
    <property type="entry name" value="NTF2-like"/>
    <property type="match status" value="1"/>
</dbReference>
<dbReference type="InterPro" id="IPR032710">
    <property type="entry name" value="NTF2-like_dom_sf"/>
</dbReference>
<comment type="similarity">
    <text evidence="1">Belongs to the UPF0225 family.</text>
</comment>
<sequence>MDINAETMRCPCGCAEETAKQRGTGRRALLSDRSKKYPDCCGRYLDDGEAAPTAEALMRSRYTAYALGREDYLLGTWHHSTRPASLELASKSRNKWLGLEVRRHEQLEPDNALVEFVARYKVDGRAHRLHEISRFMREAGKWFYIDGEIL</sequence>
<reference evidence="4" key="1">
    <citation type="submission" date="2016-10" db="EMBL/GenBank/DDBJ databases">
        <authorList>
            <person name="Varghese N."/>
        </authorList>
    </citation>
    <scope>NUCLEOTIDE SEQUENCE [LARGE SCALE GENOMIC DNA]</scope>
    <source>
        <strain evidence="4">Nsp8</strain>
    </source>
</reference>
<dbReference type="Gene3D" id="3.10.450.50">
    <property type="match status" value="1"/>
</dbReference>
<name>A0A1I5CUF1_9PROT</name>
<accession>A0A1I5CUF1</accession>
<evidence type="ECO:0000259" key="2">
    <source>
        <dbReference type="Pfam" id="PF17775"/>
    </source>
</evidence>
<dbReference type="Pfam" id="PF17775">
    <property type="entry name" value="YchJ_M-like"/>
    <property type="match status" value="1"/>
</dbReference>
<evidence type="ECO:0000313" key="3">
    <source>
        <dbReference type="EMBL" id="SFN90578.1"/>
    </source>
</evidence>
<dbReference type="PANTHER" id="PTHR33747">
    <property type="entry name" value="UPF0225 PROTEIN SCO1677"/>
    <property type="match status" value="1"/>
</dbReference>
<dbReference type="InterPro" id="IPR048469">
    <property type="entry name" value="YchJ-like_M"/>
</dbReference>
<dbReference type="Proteomes" id="UP000183107">
    <property type="component" value="Unassembled WGS sequence"/>
</dbReference>
<dbReference type="STRING" id="1266925.GCA_000619905_02316"/>
<evidence type="ECO:0000256" key="1">
    <source>
        <dbReference type="HAMAP-Rule" id="MF_00612"/>
    </source>
</evidence>
<evidence type="ECO:0000313" key="4">
    <source>
        <dbReference type="Proteomes" id="UP000183107"/>
    </source>
</evidence>
<keyword evidence="4" id="KW-1185">Reference proteome</keyword>
<feature type="domain" description="YchJ-like middle NTF2-like" evidence="2">
    <location>
        <begin position="53"/>
        <end position="147"/>
    </location>
</feature>
<dbReference type="InterPro" id="IPR023006">
    <property type="entry name" value="YchJ-like"/>
</dbReference>